<dbReference type="Gene3D" id="1.25.40.10">
    <property type="entry name" value="Tetratricopeptide repeat domain"/>
    <property type="match status" value="3"/>
</dbReference>
<dbReference type="Proteomes" id="UP000652761">
    <property type="component" value="Unassembled WGS sequence"/>
</dbReference>
<keyword evidence="2" id="KW-0677">Repeat</keyword>
<evidence type="ECO:0008006" key="7">
    <source>
        <dbReference type="Google" id="ProtNLM"/>
    </source>
</evidence>
<evidence type="ECO:0000256" key="1">
    <source>
        <dbReference type="ARBA" id="ARBA00007626"/>
    </source>
</evidence>
<evidence type="ECO:0000256" key="3">
    <source>
        <dbReference type="PROSITE-ProRule" id="PRU00708"/>
    </source>
</evidence>
<accession>A0A843VLD2</accession>
<dbReference type="InterPro" id="IPR002885">
    <property type="entry name" value="PPR_rpt"/>
</dbReference>
<gene>
    <name evidence="5" type="ORF">Taro_030412</name>
</gene>
<evidence type="ECO:0000313" key="5">
    <source>
        <dbReference type="EMBL" id="MQL97721.1"/>
    </source>
</evidence>
<evidence type="ECO:0000313" key="6">
    <source>
        <dbReference type="Proteomes" id="UP000652761"/>
    </source>
</evidence>
<feature type="compositionally biased region" description="Low complexity" evidence="4">
    <location>
        <begin position="24"/>
        <end position="42"/>
    </location>
</feature>
<evidence type="ECO:0000256" key="4">
    <source>
        <dbReference type="SAM" id="MobiDB-lite"/>
    </source>
</evidence>
<feature type="region of interest" description="Disordered" evidence="4">
    <location>
        <begin position="19"/>
        <end position="52"/>
    </location>
</feature>
<protein>
    <recommendedName>
        <fullName evidence="7">Pentatricopeptide repeat-containing protein</fullName>
    </recommendedName>
</protein>
<keyword evidence="6" id="KW-1185">Reference proteome</keyword>
<organism evidence="5 6">
    <name type="scientific">Colocasia esculenta</name>
    <name type="common">Wild taro</name>
    <name type="synonym">Arum esculentum</name>
    <dbReference type="NCBI Taxonomy" id="4460"/>
    <lineage>
        <taxon>Eukaryota</taxon>
        <taxon>Viridiplantae</taxon>
        <taxon>Streptophyta</taxon>
        <taxon>Embryophyta</taxon>
        <taxon>Tracheophyta</taxon>
        <taxon>Spermatophyta</taxon>
        <taxon>Magnoliopsida</taxon>
        <taxon>Liliopsida</taxon>
        <taxon>Araceae</taxon>
        <taxon>Aroideae</taxon>
        <taxon>Colocasieae</taxon>
        <taxon>Colocasia</taxon>
    </lineage>
</organism>
<dbReference type="NCBIfam" id="TIGR00756">
    <property type="entry name" value="PPR"/>
    <property type="match status" value="3"/>
</dbReference>
<dbReference type="PANTHER" id="PTHR47936:SF5">
    <property type="entry name" value="PENTACOTRIPEPTIDE-REPEAT REGION OF PRORP DOMAIN-CONTAINING PROTEIN"/>
    <property type="match status" value="1"/>
</dbReference>
<dbReference type="PANTHER" id="PTHR47936">
    <property type="entry name" value="PPR_LONG DOMAIN-CONTAINING PROTEIN"/>
    <property type="match status" value="1"/>
</dbReference>
<dbReference type="GO" id="GO:0010019">
    <property type="term" value="P:chloroplast-nucleus signaling pathway"/>
    <property type="evidence" value="ECO:0007669"/>
    <property type="project" value="TreeGrafter"/>
</dbReference>
<dbReference type="AlphaFoldDB" id="A0A843VLD2"/>
<feature type="repeat" description="PPR" evidence="3">
    <location>
        <begin position="299"/>
        <end position="333"/>
    </location>
</feature>
<dbReference type="PROSITE" id="PS51375">
    <property type="entry name" value="PPR"/>
    <property type="match status" value="4"/>
</dbReference>
<comment type="caution">
    <text evidence="5">The sequence shown here is derived from an EMBL/GenBank/DDBJ whole genome shotgun (WGS) entry which is preliminary data.</text>
</comment>
<dbReference type="OrthoDB" id="185373at2759"/>
<dbReference type="EMBL" id="NMUH01002089">
    <property type="protein sequence ID" value="MQL97721.1"/>
    <property type="molecule type" value="Genomic_DNA"/>
</dbReference>
<comment type="similarity">
    <text evidence="1">Belongs to the PPR family. P subfamily.</text>
</comment>
<proteinExistence type="inferred from homology"/>
<evidence type="ECO:0000256" key="2">
    <source>
        <dbReference type="ARBA" id="ARBA00022737"/>
    </source>
</evidence>
<feature type="repeat" description="PPR" evidence="3">
    <location>
        <begin position="194"/>
        <end position="228"/>
    </location>
</feature>
<dbReference type="Pfam" id="PF01535">
    <property type="entry name" value="PPR"/>
    <property type="match status" value="1"/>
</dbReference>
<feature type="repeat" description="PPR" evidence="3">
    <location>
        <begin position="229"/>
        <end position="263"/>
    </location>
</feature>
<dbReference type="GO" id="GO:0009507">
    <property type="term" value="C:chloroplast"/>
    <property type="evidence" value="ECO:0007669"/>
    <property type="project" value="TreeGrafter"/>
</dbReference>
<dbReference type="GO" id="GO:0031930">
    <property type="term" value="P:mitochondria-nucleus signaling pathway"/>
    <property type="evidence" value="ECO:0007669"/>
    <property type="project" value="TreeGrafter"/>
</dbReference>
<sequence length="416" mass="45817">MSSSAASLRRLLLSSRRLPDRTFSSSASASAASPVTDPSPSAGRSPTTPRRKGLKDIVDSLFKERNLDLLISRFKEISAVPRFRCKHRIYEVAVQRLAGAGRLDGVAEILEAQKGYPEDIAQEGFAARIIGLYGRAGMAAAAEETFRQLPALGCCRTVMSFNAVLTACADAGDFDRLDELFRKVPAEEGGIAPNEVSYNIMIGSLCKRKDLDAAMCVLDMMDEREVQPSLITFNTLLNGYYQNGRFSDAEKVWAKMADKDCKPDTKCFNAKLRGLVMEARTAEAAELVAELPSRGLKPDTFSFNSLIKGYCQDGNLDNAKKVFDDLPKNECFPNRETFETLVPVVCQAGQLDFALRMCIESMSKKCYVAAEVLQEVVDAVVKESKIEDAEKLVALARSNLYSKKSLKMPQPMPRAK</sequence>
<name>A0A843VLD2_COLES</name>
<dbReference type="Pfam" id="PF13041">
    <property type="entry name" value="PPR_2"/>
    <property type="match status" value="1"/>
</dbReference>
<dbReference type="InterPro" id="IPR011990">
    <property type="entry name" value="TPR-like_helical_dom_sf"/>
</dbReference>
<dbReference type="Pfam" id="PF12854">
    <property type="entry name" value="PPR_1"/>
    <property type="match status" value="1"/>
</dbReference>
<reference evidence="5" key="1">
    <citation type="submission" date="2017-07" db="EMBL/GenBank/DDBJ databases">
        <title>Taro Niue Genome Assembly and Annotation.</title>
        <authorList>
            <person name="Atibalentja N."/>
            <person name="Keating K."/>
            <person name="Fields C.J."/>
        </authorList>
    </citation>
    <scope>NUCLEOTIDE SEQUENCE</scope>
    <source>
        <strain evidence="5">Niue_2</strain>
        <tissue evidence="5">Leaf</tissue>
    </source>
</reference>
<feature type="repeat" description="PPR" evidence="3">
    <location>
        <begin position="264"/>
        <end position="298"/>
    </location>
</feature>